<evidence type="ECO:0008006" key="3">
    <source>
        <dbReference type="Google" id="ProtNLM"/>
    </source>
</evidence>
<organism evidence="1 2">
    <name type="scientific">Chelativorans salis</name>
    <dbReference type="NCBI Taxonomy" id="2978478"/>
    <lineage>
        <taxon>Bacteria</taxon>
        <taxon>Pseudomonadati</taxon>
        <taxon>Pseudomonadota</taxon>
        <taxon>Alphaproteobacteria</taxon>
        <taxon>Hyphomicrobiales</taxon>
        <taxon>Phyllobacteriaceae</taxon>
        <taxon>Chelativorans</taxon>
    </lineage>
</organism>
<evidence type="ECO:0000313" key="1">
    <source>
        <dbReference type="EMBL" id="MCT7373435.1"/>
    </source>
</evidence>
<protein>
    <recommendedName>
        <fullName evidence="3">Terminase small subunit</fullName>
    </recommendedName>
</protein>
<dbReference type="EMBL" id="JAOCZP010000001">
    <property type="protein sequence ID" value="MCT7373435.1"/>
    <property type="molecule type" value="Genomic_DNA"/>
</dbReference>
<name>A0ABT2LG40_9HYPH</name>
<evidence type="ECO:0000313" key="2">
    <source>
        <dbReference type="Proteomes" id="UP001320831"/>
    </source>
</evidence>
<reference evidence="1 2" key="1">
    <citation type="submission" date="2022-09" db="EMBL/GenBank/DDBJ databases">
        <title>Chelativorans salina sp. nov., a novel slightly halophilic bacterium isolated from a saline lake sediment enrichment.</title>
        <authorList>
            <person name="Gao L."/>
            <person name="Fang B.-Z."/>
            <person name="Li W.-J."/>
        </authorList>
    </citation>
    <scope>NUCLEOTIDE SEQUENCE [LARGE SCALE GENOMIC DNA]</scope>
    <source>
        <strain evidence="1 2">EGI FJ00035</strain>
    </source>
</reference>
<sequence>MPLRYVPSMRVRRRARKVMESGRVTPDDLADLTGRSVKHWLDVARVEGWRMANAERPPDEKAPESPAETDPEALEKRLVALSDELVSELEAAVGEGRASGTYDKGRIDALSAMLRMVEKIGEMTRVPERAAERQKKSDEELAAALALVDARIVELACELAATMGGGEVEPTDSGEGAG</sequence>
<comment type="caution">
    <text evidence="1">The sequence shown here is derived from an EMBL/GenBank/DDBJ whole genome shotgun (WGS) entry which is preliminary data.</text>
</comment>
<dbReference type="RefSeq" id="WP_260899756.1">
    <property type="nucleotide sequence ID" value="NZ_JAOCZP010000001.1"/>
</dbReference>
<keyword evidence="2" id="KW-1185">Reference proteome</keyword>
<proteinExistence type="predicted"/>
<accession>A0ABT2LG40</accession>
<dbReference type="Proteomes" id="UP001320831">
    <property type="component" value="Unassembled WGS sequence"/>
</dbReference>
<gene>
    <name evidence="1" type="ORF">N5A92_00020</name>
</gene>